<reference evidence="2" key="1">
    <citation type="submission" date="2024-02" db="UniProtKB">
        <authorList>
            <consortium name="WormBaseParasite"/>
        </authorList>
    </citation>
    <scope>IDENTIFICATION</scope>
</reference>
<protein>
    <submittedName>
        <fullName evidence="2">Uncharacterized protein</fullName>
    </submittedName>
</protein>
<keyword evidence="1" id="KW-1185">Reference proteome</keyword>
<evidence type="ECO:0000313" key="2">
    <source>
        <dbReference type="WBParaSite" id="MBELARI_LOCUS12127"/>
    </source>
</evidence>
<sequence length="124" mass="14163">MSKEKLKPQNTTPTWCGKHSITATCTHYEKVANNTQGHVNQNRRHYDREHHYVRGEAIDGEDGEALGITSMINESTEKLSNTIFTETLATSASIKDDLRETFVEWKQTIEGMINQKLNKLKRAD</sequence>
<dbReference type="Proteomes" id="UP000887575">
    <property type="component" value="Unassembled WGS sequence"/>
</dbReference>
<evidence type="ECO:0000313" key="1">
    <source>
        <dbReference type="Proteomes" id="UP000887575"/>
    </source>
</evidence>
<organism evidence="1 2">
    <name type="scientific">Mesorhabditis belari</name>
    <dbReference type="NCBI Taxonomy" id="2138241"/>
    <lineage>
        <taxon>Eukaryota</taxon>
        <taxon>Metazoa</taxon>
        <taxon>Ecdysozoa</taxon>
        <taxon>Nematoda</taxon>
        <taxon>Chromadorea</taxon>
        <taxon>Rhabditida</taxon>
        <taxon>Rhabditina</taxon>
        <taxon>Rhabditomorpha</taxon>
        <taxon>Rhabditoidea</taxon>
        <taxon>Rhabditidae</taxon>
        <taxon>Mesorhabditinae</taxon>
        <taxon>Mesorhabditis</taxon>
    </lineage>
</organism>
<dbReference type="AlphaFoldDB" id="A0AAF3EDS9"/>
<dbReference type="WBParaSite" id="MBELARI_LOCUS12127">
    <property type="protein sequence ID" value="MBELARI_LOCUS12127"/>
    <property type="gene ID" value="MBELARI_LOCUS12127"/>
</dbReference>
<proteinExistence type="predicted"/>
<accession>A0AAF3EDS9</accession>
<name>A0AAF3EDS9_9BILA</name>